<dbReference type="GO" id="GO:1990573">
    <property type="term" value="P:potassium ion import across plasma membrane"/>
    <property type="evidence" value="ECO:0007669"/>
    <property type="project" value="TreeGrafter"/>
</dbReference>
<dbReference type="InterPro" id="IPR038702">
    <property type="entry name" value="Na/K_ATPase_sub_beta_sf"/>
</dbReference>
<evidence type="ECO:0000256" key="4">
    <source>
        <dbReference type="ARBA" id="ARBA00022968"/>
    </source>
</evidence>
<evidence type="ECO:0000256" key="5">
    <source>
        <dbReference type="ARBA" id="ARBA00022989"/>
    </source>
</evidence>
<dbReference type="EMBL" id="CAJHNH020002335">
    <property type="protein sequence ID" value="CAG5126343.1"/>
    <property type="molecule type" value="Genomic_DNA"/>
</dbReference>
<reference evidence="8" key="1">
    <citation type="submission" date="2021-04" db="EMBL/GenBank/DDBJ databases">
        <authorList>
            <consortium name="Molecular Ecology Group"/>
        </authorList>
    </citation>
    <scope>NUCLEOTIDE SEQUENCE</scope>
</reference>
<dbReference type="GO" id="GO:0030007">
    <property type="term" value="P:intracellular potassium ion homeostasis"/>
    <property type="evidence" value="ECO:0007669"/>
    <property type="project" value="TreeGrafter"/>
</dbReference>
<keyword evidence="9" id="KW-1185">Reference proteome</keyword>
<evidence type="ECO:0000256" key="3">
    <source>
        <dbReference type="ARBA" id="ARBA00022692"/>
    </source>
</evidence>
<comment type="caution">
    <text evidence="8">The sequence shown here is derived from an EMBL/GenBank/DDBJ whole genome shotgun (WGS) entry which is preliminary data.</text>
</comment>
<dbReference type="GO" id="GO:0036376">
    <property type="term" value="P:sodium ion export across plasma membrane"/>
    <property type="evidence" value="ECO:0007669"/>
    <property type="project" value="TreeGrafter"/>
</dbReference>
<gene>
    <name evidence="8" type="ORF">CUNI_LOCUS11901</name>
</gene>
<comment type="similarity">
    <text evidence="2">Belongs to the X(+)/potassium ATPases subunit beta family.</text>
</comment>
<evidence type="ECO:0000256" key="6">
    <source>
        <dbReference type="ARBA" id="ARBA00023136"/>
    </source>
</evidence>
<sequence>MADNPYGPVTMSDSSHLTDDDWELSLPPIKYRSYPGADKIKSLCNELRDRHTTFTLATTGVCVLFLITMVVITLAVGYNTKRLPADFQLKWHHNYRGLEFYPVPEDKSILIYFAPNDFITSVSHPIRQSLDSVLGNYSTVQQLNETVYTNCNATYSPMDKTCRVSRTMFGDSCTSSRNYGYGGGQPCVFIQLNLPDGVTIRPITKESPLWEAARAVVENVSDPSFLPFTCDGTTQGDRDILTSVDGYGPHGERIMYFPKQGLMSYIYRERKPTHPFLKPGVMVQFTSLVSGHTVRITCTAWGQLYDAENRIIDHTLLSTYFALYVNHE</sequence>
<dbReference type="PANTHER" id="PTHR11523">
    <property type="entry name" value="SODIUM/POTASSIUM-DEPENDENT ATPASE BETA SUBUNIT"/>
    <property type="match status" value="1"/>
</dbReference>
<evidence type="ECO:0000256" key="7">
    <source>
        <dbReference type="SAM" id="Phobius"/>
    </source>
</evidence>
<keyword evidence="6 7" id="KW-0472">Membrane</keyword>
<proteinExistence type="inferred from homology"/>
<evidence type="ECO:0000256" key="1">
    <source>
        <dbReference type="ARBA" id="ARBA00004606"/>
    </source>
</evidence>
<name>A0A8S3ZAJ8_9EUPU</name>
<comment type="subcellular location">
    <subcellularLocation>
        <location evidence="1">Membrane</location>
        <topology evidence="1">Single-pass type II membrane protein</topology>
    </subcellularLocation>
</comment>
<dbReference type="AlphaFoldDB" id="A0A8S3ZAJ8"/>
<dbReference type="Gene3D" id="2.60.40.1660">
    <property type="entry name" value="Na, k-atpase alpha subunit"/>
    <property type="match status" value="1"/>
</dbReference>
<dbReference type="GO" id="GO:0001671">
    <property type="term" value="F:ATPase activator activity"/>
    <property type="evidence" value="ECO:0007669"/>
    <property type="project" value="TreeGrafter"/>
</dbReference>
<dbReference type="OrthoDB" id="5912413at2759"/>
<dbReference type="GO" id="GO:0005890">
    <property type="term" value="C:sodium:potassium-exchanging ATPase complex"/>
    <property type="evidence" value="ECO:0007669"/>
    <property type="project" value="InterPro"/>
</dbReference>
<organism evidence="8 9">
    <name type="scientific">Candidula unifasciata</name>
    <dbReference type="NCBI Taxonomy" id="100452"/>
    <lineage>
        <taxon>Eukaryota</taxon>
        <taxon>Metazoa</taxon>
        <taxon>Spiralia</taxon>
        <taxon>Lophotrochozoa</taxon>
        <taxon>Mollusca</taxon>
        <taxon>Gastropoda</taxon>
        <taxon>Heterobranchia</taxon>
        <taxon>Euthyneura</taxon>
        <taxon>Panpulmonata</taxon>
        <taxon>Eupulmonata</taxon>
        <taxon>Stylommatophora</taxon>
        <taxon>Helicina</taxon>
        <taxon>Helicoidea</taxon>
        <taxon>Geomitridae</taxon>
        <taxon>Candidula</taxon>
    </lineage>
</organism>
<dbReference type="InterPro" id="IPR000402">
    <property type="entry name" value="Na/K_ATPase_sub_beta"/>
</dbReference>
<evidence type="ECO:0008006" key="10">
    <source>
        <dbReference type="Google" id="ProtNLM"/>
    </source>
</evidence>
<accession>A0A8S3ZAJ8</accession>
<evidence type="ECO:0000313" key="8">
    <source>
        <dbReference type="EMBL" id="CAG5126343.1"/>
    </source>
</evidence>
<keyword evidence="4" id="KW-0735">Signal-anchor</keyword>
<keyword evidence="3 7" id="KW-0812">Transmembrane</keyword>
<evidence type="ECO:0000256" key="2">
    <source>
        <dbReference type="ARBA" id="ARBA00005876"/>
    </source>
</evidence>
<dbReference type="Proteomes" id="UP000678393">
    <property type="component" value="Unassembled WGS sequence"/>
</dbReference>
<keyword evidence="5 7" id="KW-1133">Transmembrane helix</keyword>
<feature type="transmembrane region" description="Helical" evidence="7">
    <location>
        <begin position="56"/>
        <end position="78"/>
    </location>
</feature>
<dbReference type="GO" id="GO:0006883">
    <property type="term" value="P:intracellular sodium ion homeostasis"/>
    <property type="evidence" value="ECO:0007669"/>
    <property type="project" value="TreeGrafter"/>
</dbReference>
<dbReference type="Pfam" id="PF00287">
    <property type="entry name" value="Na_K-ATPase"/>
    <property type="match status" value="1"/>
</dbReference>
<evidence type="ECO:0000313" key="9">
    <source>
        <dbReference type="Proteomes" id="UP000678393"/>
    </source>
</evidence>
<protein>
    <recommendedName>
        <fullName evidence="10">Sodium/potassium-transporting ATPase subunit beta</fullName>
    </recommendedName>
</protein>
<dbReference type="PANTHER" id="PTHR11523:SF28">
    <property type="entry name" value="NA_K-ATPASE BETA SUBUNIT ISOFORM 4-RELATED"/>
    <property type="match status" value="1"/>
</dbReference>